<dbReference type="PANTHER" id="PTHR11086">
    <property type="entry name" value="DEOXYCYTIDYLATE DEAMINASE-RELATED"/>
    <property type="match status" value="1"/>
</dbReference>
<keyword evidence="4" id="KW-1185">Reference proteome</keyword>
<dbReference type="PANTHER" id="PTHR11086:SF18">
    <property type="entry name" value="DEOXYCYTIDYLATE DEAMINASE"/>
    <property type="match status" value="1"/>
</dbReference>
<evidence type="ECO:0000313" key="4">
    <source>
        <dbReference type="Proteomes" id="UP000605013"/>
    </source>
</evidence>
<dbReference type="Pfam" id="PF00383">
    <property type="entry name" value="dCMP_cyt_deam_1"/>
    <property type="match status" value="1"/>
</dbReference>
<evidence type="ECO:0000313" key="3">
    <source>
        <dbReference type="EMBL" id="MBL7558927.1"/>
    </source>
</evidence>
<evidence type="ECO:0000256" key="1">
    <source>
        <dbReference type="ARBA" id="ARBA00022801"/>
    </source>
</evidence>
<dbReference type="SUPFAM" id="SSF53927">
    <property type="entry name" value="Cytidine deaminase-like"/>
    <property type="match status" value="1"/>
</dbReference>
<dbReference type="InterPro" id="IPR015517">
    <property type="entry name" value="dCMP_deaminase-rel"/>
</dbReference>
<dbReference type="EMBL" id="JAEMEF010000002">
    <property type="protein sequence ID" value="MBL7558927.1"/>
    <property type="molecule type" value="Genomic_DNA"/>
</dbReference>
<dbReference type="InterPro" id="IPR002125">
    <property type="entry name" value="CMP_dCMP_dom"/>
</dbReference>
<dbReference type="InterPro" id="IPR016193">
    <property type="entry name" value="Cytidine_deaminase-like"/>
</dbReference>
<dbReference type="Gene3D" id="3.40.140.10">
    <property type="entry name" value="Cytidine Deaminase, domain 2"/>
    <property type="match status" value="1"/>
</dbReference>
<name>A0ABS1WII2_9FLAO</name>
<protein>
    <submittedName>
        <fullName evidence="3">dCMP deaminase</fullName>
    </submittedName>
</protein>
<comment type="caution">
    <text evidence="3">The sequence shown here is derived from an EMBL/GenBank/DDBJ whole genome shotgun (WGS) entry which is preliminary data.</text>
</comment>
<dbReference type="PROSITE" id="PS51747">
    <property type="entry name" value="CYT_DCMP_DEAMINASES_2"/>
    <property type="match status" value="1"/>
</dbReference>
<proteinExistence type="predicted"/>
<accession>A0ABS1WII2</accession>
<keyword evidence="1" id="KW-0378">Hydrolase</keyword>
<organism evidence="3 4">
    <name type="scientific">Olleya sediminilitoris</name>
    <dbReference type="NCBI Taxonomy" id="2795739"/>
    <lineage>
        <taxon>Bacteria</taxon>
        <taxon>Pseudomonadati</taxon>
        <taxon>Bacteroidota</taxon>
        <taxon>Flavobacteriia</taxon>
        <taxon>Flavobacteriales</taxon>
        <taxon>Flavobacteriaceae</taxon>
    </lineage>
</organism>
<reference evidence="3 4" key="1">
    <citation type="submission" date="2020-12" db="EMBL/GenBank/DDBJ databases">
        <title>Olleya sediminilitoris sp. nov., isolated from a tidal flat.</title>
        <authorList>
            <person name="Park S."/>
            <person name="Yoon J.-H."/>
        </authorList>
    </citation>
    <scope>NUCLEOTIDE SEQUENCE [LARGE SCALE GENOMIC DNA]</scope>
    <source>
        <strain evidence="3 4">YSTF-M6</strain>
    </source>
</reference>
<sequence length="286" mass="32203">MQIANTAKLNSGCISRNVGAAITDKRFHIKSIGWNDVAKGHTPCNLRNIEDLIGEEIKNENHYSDFEKGLNDKKSIYKYKNKNPSNFKGALKDYFSESYKKNKKDLNGKNCSFCFKTIHNHYEGEANQVHTRSLHAEENAMLQITKLGGLGVEGGILFTTASPCELCSKKAFQLGIRTIYFIDPYPGISNDQILKGGDENSRPVMIPFSGAIGSVYQKLYDNFLSYKDEVSMTLELKSKNKIGIQFIGILESLKNQNKDIRNLLELKNKFSDQDVIDLLIKSINSN</sequence>
<dbReference type="Proteomes" id="UP000605013">
    <property type="component" value="Unassembled WGS sequence"/>
</dbReference>
<feature type="domain" description="CMP/dCMP-type deaminase" evidence="2">
    <location>
        <begin position="60"/>
        <end position="199"/>
    </location>
</feature>
<evidence type="ECO:0000259" key="2">
    <source>
        <dbReference type="PROSITE" id="PS51747"/>
    </source>
</evidence>
<gene>
    <name evidence="3" type="ORF">JAO71_03840</name>
</gene>